<keyword evidence="6" id="KW-1015">Disulfide bond</keyword>
<dbReference type="PANTHER" id="PTHR10196:SF93">
    <property type="entry name" value="L-RHAMNULOKINASE"/>
    <property type="match status" value="1"/>
</dbReference>
<proteinExistence type="inferred from homology"/>
<evidence type="ECO:0000256" key="2">
    <source>
        <dbReference type="ARBA" id="ARBA00022679"/>
    </source>
</evidence>
<dbReference type="EMBL" id="FLUL01000001">
    <property type="protein sequence ID" value="SBV99686.1"/>
    <property type="molecule type" value="Genomic_DNA"/>
</dbReference>
<keyword evidence="3" id="KW-0547">Nucleotide-binding</keyword>
<dbReference type="GO" id="GO:0005524">
    <property type="term" value="F:ATP binding"/>
    <property type="evidence" value="ECO:0007669"/>
    <property type="project" value="UniProtKB-KW"/>
</dbReference>
<dbReference type="GO" id="GO:0005829">
    <property type="term" value="C:cytosol"/>
    <property type="evidence" value="ECO:0007669"/>
    <property type="project" value="TreeGrafter"/>
</dbReference>
<evidence type="ECO:0000259" key="9">
    <source>
        <dbReference type="Pfam" id="PF02782"/>
    </source>
</evidence>
<evidence type="ECO:0000256" key="6">
    <source>
        <dbReference type="ARBA" id="ARBA00023157"/>
    </source>
</evidence>
<evidence type="ECO:0000256" key="3">
    <source>
        <dbReference type="ARBA" id="ARBA00022741"/>
    </source>
</evidence>
<comment type="similarity">
    <text evidence="1">Belongs to the FGGY kinase family.</text>
</comment>
<feature type="domain" description="Carbohydrate kinase FGGY N-terminal" evidence="8">
    <location>
        <begin position="3"/>
        <end position="241"/>
    </location>
</feature>
<evidence type="ECO:0000256" key="4">
    <source>
        <dbReference type="ARBA" id="ARBA00022777"/>
    </source>
</evidence>
<dbReference type="InterPro" id="IPR018484">
    <property type="entry name" value="FGGY_N"/>
</dbReference>
<dbReference type="RefSeq" id="WP_296949129.1">
    <property type="nucleotide sequence ID" value="NZ_LT599021.1"/>
</dbReference>
<evidence type="ECO:0000256" key="1">
    <source>
        <dbReference type="ARBA" id="ARBA00009156"/>
    </source>
</evidence>
<organism evidence="10">
    <name type="scientific">uncultured Dysgonomonas sp</name>
    <dbReference type="NCBI Taxonomy" id="206096"/>
    <lineage>
        <taxon>Bacteria</taxon>
        <taxon>Pseudomonadati</taxon>
        <taxon>Bacteroidota</taxon>
        <taxon>Bacteroidia</taxon>
        <taxon>Bacteroidales</taxon>
        <taxon>Dysgonomonadaceae</taxon>
        <taxon>Dysgonomonas</taxon>
        <taxon>environmental samples</taxon>
    </lineage>
</organism>
<keyword evidence="7" id="KW-0684">Rhamnose metabolism</keyword>
<evidence type="ECO:0000256" key="7">
    <source>
        <dbReference type="ARBA" id="ARBA00023308"/>
    </source>
</evidence>
<dbReference type="GO" id="GO:0019301">
    <property type="term" value="P:rhamnose catabolic process"/>
    <property type="evidence" value="ECO:0007669"/>
    <property type="project" value="InterPro"/>
</dbReference>
<dbReference type="Gene3D" id="3.30.420.40">
    <property type="match status" value="2"/>
</dbReference>
<reference evidence="10" key="1">
    <citation type="submission" date="2016-04" db="EMBL/GenBank/DDBJ databases">
        <authorList>
            <person name="Evans L.H."/>
            <person name="Alamgir A."/>
            <person name="Owens N."/>
            <person name="Weber N.D."/>
            <person name="Virtaneva K."/>
            <person name="Barbian K."/>
            <person name="Babar A."/>
            <person name="Rosenke K."/>
        </authorList>
    </citation>
    <scope>NUCLEOTIDE SEQUENCE</scope>
    <source>
        <strain evidence="10">86-2</strain>
    </source>
</reference>
<dbReference type="InterPro" id="IPR018485">
    <property type="entry name" value="FGGY_C"/>
</dbReference>
<dbReference type="CDD" id="cd07771">
    <property type="entry name" value="ASKHA_NBD_FGGY_RhaB-like"/>
    <property type="match status" value="1"/>
</dbReference>
<dbReference type="PANTHER" id="PTHR10196">
    <property type="entry name" value="SUGAR KINASE"/>
    <property type="match status" value="1"/>
</dbReference>
<accession>A0A212JJR3</accession>
<dbReference type="Pfam" id="PF00370">
    <property type="entry name" value="FGGY_N"/>
    <property type="match status" value="1"/>
</dbReference>
<name>A0A212JJR3_9BACT</name>
<dbReference type="Pfam" id="PF02782">
    <property type="entry name" value="FGGY_C"/>
    <property type="match status" value="1"/>
</dbReference>
<keyword evidence="5" id="KW-0067">ATP-binding</keyword>
<protein>
    <submittedName>
        <fullName evidence="10">Rhamnulokinase</fullName>
        <ecNumber evidence="10">2.7.1.5</ecNumber>
    </submittedName>
</protein>
<keyword evidence="2 10" id="KW-0808">Transferase</keyword>
<gene>
    <name evidence="10" type="primary">rhaB</name>
    <name evidence="10" type="ORF">KL86DYS2_11715</name>
</gene>
<dbReference type="EC" id="2.7.1.5" evidence="10"/>
<evidence type="ECO:0000256" key="5">
    <source>
        <dbReference type="ARBA" id="ARBA00022840"/>
    </source>
</evidence>
<dbReference type="InterPro" id="IPR013449">
    <property type="entry name" value="Rhamnulokinase"/>
</dbReference>
<dbReference type="GO" id="GO:0006071">
    <property type="term" value="P:glycerol metabolic process"/>
    <property type="evidence" value="ECO:0007669"/>
    <property type="project" value="TreeGrafter"/>
</dbReference>
<dbReference type="GO" id="GO:0004370">
    <property type="term" value="F:glycerol kinase activity"/>
    <property type="evidence" value="ECO:0007669"/>
    <property type="project" value="TreeGrafter"/>
</dbReference>
<dbReference type="AlphaFoldDB" id="A0A212JJR3"/>
<feature type="domain" description="Carbohydrate kinase FGGY C-terminal" evidence="9">
    <location>
        <begin position="254"/>
        <end position="442"/>
    </location>
</feature>
<dbReference type="InterPro" id="IPR043129">
    <property type="entry name" value="ATPase_NBD"/>
</dbReference>
<dbReference type="SUPFAM" id="SSF53067">
    <property type="entry name" value="Actin-like ATPase domain"/>
    <property type="match status" value="2"/>
</dbReference>
<evidence type="ECO:0000313" key="10">
    <source>
        <dbReference type="EMBL" id="SBV99686.1"/>
    </source>
</evidence>
<keyword evidence="4 10" id="KW-0418">Kinase</keyword>
<evidence type="ECO:0000259" key="8">
    <source>
        <dbReference type="Pfam" id="PF00370"/>
    </source>
</evidence>
<dbReference type="GO" id="GO:0008993">
    <property type="term" value="F:rhamnulokinase activity"/>
    <property type="evidence" value="ECO:0007669"/>
    <property type="project" value="UniProtKB-EC"/>
</dbReference>
<sequence>MAYLALDLGSGSGRAIVGTIVDGRICLDEIYRFGNVPVKLGNTLYWDFLSLFQNVKQSIYLAVKKGYDLQGLAVDTWGVDFGLIDRAGRLLSNPVCYRDSRTQGVSQRAEAIISRRDMYAITGIQQMEINTVFQLLSMKEQNAQTLAIGDGLLFIPDLINYYLTGNVYNEYTIASTSQLINAKTKTWEKSLFDKLNLPLYLFKNIIEPSSLVGNLTDDIAQETNAQNIKVFAVGSHDTASAIAAIPFDGEEWAFLSSGTWSLLGIQTDNPILTQEAMDNEFTNEGGVGKILFMRNISGLWILQQLIAEWEKNDEECSYQYLLSECEKSKPFGSLINTDDPDFTLPSSMKDAIQSYCKRTDQSVPQTKGELVRCVLESLAVKYHFVMKRLEQCSGRKIKYLSVVGGGSRNEQLNQFIADALNVEVVTGLTEATAIGNVIQQAVTDKKIKNIREGHQIVKNSFNFKTYYPQNSREWELFATRMEYLIL</sequence>